<reference evidence="3 4" key="1">
    <citation type="journal article" date="2012" name="Science">
        <title>Ecological populations of bacteria act as socially cohesive units of antibiotic production and resistance.</title>
        <authorList>
            <person name="Cordero O.X."/>
            <person name="Wildschutte H."/>
            <person name="Kirkup B."/>
            <person name="Proehl S."/>
            <person name="Ngo L."/>
            <person name="Hussain F."/>
            <person name="Le Roux F."/>
            <person name="Mincer T."/>
            <person name="Polz M.F."/>
        </authorList>
    </citation>
    <scope>NUCLEOTIDE SEQUENCE [LARGE SCALE GENOMIC DNA]</scope>
    <source>
        <strain evidence="3 4">5S-186</strain>
    </source>
</reference>
<protein>
    <recommendedName>
        <fullName evidence="5">ATP-binding protein</fullName>
    </recommendedName>
</protein>
<keyword evidence="2" id="KW-0472">Membrane</keyword>
<keyword evidence="2" id="KW-1133">Transmembrane helix</keyword>
<feature type="coiled-coil region" evidence="1">
    <location>
        <begin position="799"/>
        <end position="836"/>
    </location>
</feature>
<dbReference type="EMBL" id="AJYJ02000065">
    <property type="protein sequence ID" value="OEF16993.1"/>
    <property type="molecule type" value="Genomic_DNA"/>
</dbReference>
<proteinExistence type="predicted"/>
<evidence type="ECO:0000256" key="1">
    <source>
        <dbReference type="SAM" id="Coils"/>
    </source>
</evidence>
<accession>A0ABX3AYA8</accession>
<keyword evidence="1" id="KW-0175">Coiled coil</keyword>
<evidence type="ECO:0000256" key="2">
    <source>
        <dbReference type="SAM" id="Phobius"/>
    </source>
</evidence>
<gene>
    <name evidence="3" type="ORF">A1Q5_18845</name>
</gene>
<evidence type="ECO:0000313" key="4">
    <source>
        <dbReference type="Proteomes" id="UP000095059"/>
    </source>
</evidence>
<sequence>MTAKFVNLNRLFTPIPILDNDERDLSDYYSVGMSKGVVWDKLLDIQRVIILAEAGSGKTAEIENKSSELRKRGEYSFFLRLEDLKDNFEFAFVVGDIDLFNEWQSGNHKAYFFLDSVDEAKISSERDFQKALRCFENRIHAVKNRTNIYITSRGSAWRGHTDLNIVNNLLGSKNENTNTILLSFEVYSFTELSIEQIRVFSDIYGVQNINEFIKQLQSNEAEIFAKRPLDLLDLISFWKINNRIGSRLELIKSSIDNKIENVELGRDPCVLALLKLKEGAKSVAAALTFCKSSRVSIPDSAKINNALRVQEILNDWTVDEITTLLNRPIFEQCIYGTSRFSHRMIREYLTALWISDRVKSGKIKQDEVHDIFYSKIYDVEVPVLAFKPILCWYVLLDEAFAKTVIDLSPEVLIEGGDSSKIPINQRIELLSKFCEMYGDKEKYFITFDSTAIDRFSSPEMGETINSLLVKYYLNKELRQTLLQIALSSKMSECLDVALKISIDNNMDYLSKTLSLRLINKVTNYEYQFKHAKVVLKSAPKENEKILSVIINEVGDKLPLINVLDALSIIKASSKLKLRYINSSIERFFEGLNYNQSIEAINYLYELINAGPYIERRNCDISVNHEWLFDGVLILLTNVLLNKDETALTIKIIDLLTKANSYQLYRSHDDKGSNKKLAEIVVGWKALNTKLFWHDVEVSRRELLAEAEKHGDERPLNRWFQAGWYKSFWVFNYDYLDTVLEWVSTKELIDDKFVALSLALEIAKDGGHKQEDEEKLDFVAKSLDGGDLLLYAYRNPEKPAWQLKDEKRKEEYQKKEIEKERVEKENLKESISFITNNMHLIDDMQYADEGNTTNVQMYLYNKLSRLKEDRNCYILDDCSPLTSIFGEEISNKFQDFCINYWKEYKDNILVSEGGEQNSTKYATIIALCGISIEDKLNPDWIDNISSENACNATKLAFCELNTVPEWLRKVYEKFPDEVLSVFVNDIEWSYRNNDDSGGILGKVIHNCDYLYDGISQFIIGILERNTTNQFNLLEKSIRILCSSKSVTNDQLEHLACTKIEENLEPSLSYIWWALLIGVNADTSLHLFERKLGSMTTENATILAMNVLTSIFDRRDSTLIVDRASYRKVYHLVTMYKVMYMYIKEEDDIDRTGGVCYTPTIRDNAQDARNGLLSIIKGIPGEESYNALRNIADSKKNKPWVKSWIDHMALERATQDGDLVGMSEKEFTQYSSNIDKIDNSKVEIKIEGTVENSIIGNNVNHASINKTIENDSRVDSIPTIWHERALGKVIIGVITGVVLLGVGWLYTSIK</sequence>
<evidence type="ECO:0000313" key="3">
    <source>
        <dbReference type="EMBL" id="OEF16993.1"/>
    </source>
</evidence>
<comment type="caution">
    <text evidence="3">The sequence shown here is derived from an EMBL/GenBank/DDBJ whole genome shotgun (WGS) entry which is preliminary data.</text>
</comment>
<keyword evidence="2" id="KW-0812">Transmembrane</keyword>
<feature type="transmembrane region" description="Helical" evidence="2">
    <location>
        <begin position="1283"/>
        <end position="1304"/>
    </location>
</feature>
<keyword evidence="4" id="KW-1185">Reference proteome</keyword>
<dbReference type="Proteomes" id="UP000095059">
    <property type="component" value="Unassembled WGS sequence"/>
</dbReference>
<evidence type="ECO:0008006" key="5">
    <source>
        <dbReference type="Google" id="ProtNLM"/>
    </source>
</evidence>
<organism evidence="3 4">
    <name type="scientific">Aliivibrio logei 5S-186</name>
    <dbReference type="NCBI Taxonomy" id="626086"/>
    <lineage>
        <taxon>Bacteria</taxon>
        <taxon>Pseudomonadati</taxon>
        <taxon>Pseudomonadota</taxon>
        <taxon>Gammaproteobacteria</taxon>
        <taxon>Vibrionales</taxon>
        <taxon>Vibrionaceae</taxon>
        <taxon>Aliivibrio</taxon>
    </lineage>
</organism>
<name>A0ABX3AYA8_ALILO</name>
<dbReference type="RefSeq" id="WP_017022189.1">
    <property type="nucleotide sequence ID" value="NZ_AJYJ02000065.1"/>
</dbReference>